<evidence type="ECO:0000256" key="6">
    <source>
        <dbReference type="ARBA" id="ARBA00023242"/>
    </source>
</evidence>
<dbReference type="InterPro" id="IPR001965">
    <property type="entry name" value="Znf_PHD"/>
</dbReference>
<dbReference type="KEGG" id="vnx:VNE69_07180"/>
<comment type="similarity">
    <text evidence="2">Belongs to the ING family.</text>
</comment>
<gene>
    <name evidence="11" type="ORF">VNE69_07180</name>
</gene>
<feature type="binding site" evidence="8">
    <location>
        <position position="132"/>
    </location>
    <ligand>
        <name>Zn(2+)</name>
        <dbReference type="ChEBI" id="CHEBI:29105"/>
        <label>1</label>
    </ligand>
</feature>
<evidence type="ECO:0000256" key="7">
    <source>
        <dbReference type="PIRSR" id="PIRSR628651-50"/>
    </source>
</evidence>
<evidence type="ECO:0000256" key="2">
    <source>
        <dbReference type="ARBA" id="ARBA00010210"/>
    </source>
</evidence>
<dbReference type="Proteomes" id="UP001334084">
    <property type="component" value="Chromosome 7"/>
</dbReference>
<evidence type="ECO:0000256" key="5">
    <source>
        <dbReference type="ARBA" id="ARBA00022833"/>
    </source>
</evidence>
<dbReference type="PROSITE" id="PS01359">
    <property type="entry name" value="ZF_PHD_1"/>
    <property type="match status" value="1"/>
</dbReference>
<evidence type="ECO:0000256" key="8">
    <source>
        <dbReference type="PIRSR" id="PIRSR628651-51"/>
    </source>
</evidence>
<keyword evidence="12" id="KW-1185">Reference proteome</keyword>
<feature type="site" description="Histone H3K4me3 binding" evidence="7">
    <location>
        <position position="129"/>
    </location>
</feature>
<feature type="binding site" evidence="8">
    <location>
        <position position="143"/>
    </location>
    <ligand>
        <name>Zn(2+)</name>
        <dbReference type="ChEBI" id="CHEBI:29105"/>
        <label>2</label>
    </ligand>
</feature>
<organism evidence="11 12">
    <name type="scientific">Vairimorpha necatrix</name>
    <dbReference type="NCBI Taxonomy" id="6039"/>
    <lineage>
        <taxon>Eukaryota</taxon>
        <taxon>Fungi</taxon>
        <taxon>Fungi incertae sedis</taxon>
        <taxon>Microsporidia</taxon>
        <taxon>Nosematidae</taxon>
        <taxon>Vairimorpha</taxon>
    </lineage>
</organism>
<dbReference type="InterPro" id="IPR011011">
    <property type="entry name" value="Znf_FYVE_PHD"/>
</dbReference>
<dbReference type="PROSITE" id="PS50016">
    <property type="entry name" value="ZF_PHD_2"/>
    <property type="match status" value="1"/>
</dbReference>
<reference evidence="11" key="1">
    <citation type="journal article" date="2024" name="BMC Genomics">
        <title>Functional annotation of a divergent genome using sequence and structure-based similarity.</title>
        <authorList>
            <person name="Svedberg D."/>
            <person name="Winiger R.R."/>
            <person name="Berg A."/>
            <person name="Sharma H."/>
            <person name="Tellgren-Roth C."/>
            <person name="Debrunner-Vossbrinck B.A."/>
            <person name="Vossbrinck C.R."/>
            <person name="Barandun J."/>
        </authorList>
    </citation>
    <scope>NUCLEOTIDE SEQUENCE</scope>
    <source>
        <strain evidence="11">Illinois isolate</strain>
    </source>
</reference>
<dbReference type="Gene3D" id="3.30.40.10">
    <property type="entry name" value="Zinc/RING finger domain, C3HC4 (zinc finger)"/>
    <property type="match status" value="1"/>
</dbReference>
<evidence type="ECO:0000256" key="9">
    <source>
        <dbReference type="PROSITE-ProRule" id="PRU00146"/>
    </source>
</evidence>
<dbReference type="GO" id="GO:0005634">
    <property type="term" value="C:nucleus"/>
    <property type="evidence" value="ECO:0007669"/>
    <property type="project" value="UniProtKB-SubCell"/>
</dbReference>
<dbReference type="GeneID" id="90541936"/>
<dbReference type="PANTHER" id="PTHR10333">
    <property type="entry name" value="INHIBITOR OF GROWTH PROTEIN"/>
    <property type="match status" value="1"/>
</dbReference>
<feature type="domain" description="PHD-type" evidence="10">
    <location>
        <begin position="127"/>
        <end position="176"/>
    </location>
</feature>
<feature type="binding site" evidence="8">
    <location>
        <position position="170"/>
    </location>
    <ligand>
        <name>Zn(2+)</name>
        <dbReference type="ChEBI" id="CHEBI:29105"/>
        <label>2</label>
    </ligand>
</feature>
<dbReference type="InterPro" id="IPR028651">
    <property type="entry name" value="ING_fam"/>
</dbReference>
<evidence type="ECO:0000256" key="4">
    <source>
        <dbReference type="ARBA" id="ARBA00022771"/>
    </source>
</evidence>
<evidence type="ECO:0000256" key="3">
    <source>
        <dbReference type="ARBA" id="ARBA00022723"/>
    </source>
</evidence>
<sequence>MNIFNSYDKIIENIQQIPLDVYLFVRRNRRLHLKVKKLTTKYNKILKMIYKGNVINNKEFATLNKKIQKHRMKLIDSSITLQNIIQNIFDKSGDILTEANEFVPLPEISIDNINRIVKAGKIKEKGKNYCICRQKAYDNMIACDDTRCKTKWFHFECAGITLPPKNTWVCFDCKKLKEREK</sequence>
<keyword evidence="6" id="KW-0539">Nucleus</keyword>
<evidence type="ECO:0000259" key="10">
    <source>
        <dbReference type="PROSITE" id="PS50016"/>
    </source>
</evidence>
<accession>A0AAX4JDL8</accession>
<evidence type="ECO:0000313" key="11">
    <source>
        <dbReference type="EMBL" id="WUR04114.1"/>
    </source>
</evidence>
<comment type="subcellular location">
    <subcellularLocation>
        <location evidence="1">Nucleus</location>
    </subcellularLocation>
</comment>
<dbReference type="InterPro" id="IPR013083">
    <property type="entry name" value="Znf_RING/FYVE/PHD"/>
</dbReference>
<feature type="binding site" evidence="8">
    <location>
        <position position="130"/>
    </location>
    <ligand>
        <name>Zn(2+)</name>
        <dbReference type="ChEBI" id="CHEBI:29105"/>
        <label>1</label>
    </ligand>
</feature>
<dbReference type="InterPro" id="IPR019786">
    <property type="entry name" value="Zinc_finger_PHD-type_CS"/>
</dbReference>
<feature type="binding site" evidence="8">
    <location>
        <position position="173"/>
    </location>
    <ligand>
        <name>Zn(2+)</name>
        <dbReference type="ChEBI" id="CHEBI:29105"/>
        <label>2</label>
    </ligand>
</feature>
<keyword evidence="3 8" id="KW-0479">Metal-binding</keyword>
<dbReference type="RefSeq" id="XP_065330259.1">
    <property type="nucleotide sequence ID" value="XM_065474187.1"/>
</dbReference>
<name>A0AAX4JDL8_9MICR</name>
<keyword evidence="5 8" id="KW-0862">Zinc</keyword>
<protein>
    <submittedName>
        <fullName evidence="11">Chromatin modification-related protein YNG2</fullName>
    </submittedName>
</protein>
<dbReference type="SMART" id="SM00249">
    <property type="entry name" value="PHD"/>
    <property type="match status" value="1"/>
</dbReference>
<dbReference type="AlphaFoldDB" id="A0AAX4JDL8"/>
<proteinExistence type="inferred from homology"/>
<dbReference type="GO" id="GO:0008270">
    <property type="term" value="F:zinc ion binding"/>
    <property type="evidence" value="ECO:0007669"/>
    <property type="project" value="UniProtKB-KW"/>
</dbReference>
<feature type="binding site" evidence="8">
    <location>
        <position position="148"/>
    </location>
    <ligand>
        <name>Zn(2+)</name>
        <dbReference type="ChEBI" id="CHEBI:29105"/>
        <label>2</label>
    </ligand>
</feature>
<evidence type="ECO:0000256" key="1">
    <source>
        <dbReference type="ARBA" id="ARBA00004123"/>
    </source>
</evidence>
<feature type="site" description="Histone H3K4me3 binding" evidence="7">
    <location>
        <position position="152"/>
    </location>
</feature>
<dbReference type="EMBL" id="CP142732">
    <property type="protein sequence ID" value="WUR04114.1"/>
    <property type="molecule type" value="Genomic_DNA"/>
</dbReference>
<feature type="site" description="Histone H3K4me3 binding" evidence="7">
    <location>
        <position position="144"/>
    </location>
</feature>
<dbReference type="InterPro" id="IPR019787">
    <property type="entry name" value="Znf_PHD-finger"/>
</dbReference>
<keyword evidence="4 9" id="KW-0863">Zinc-finger</keyword>
<evidence type="ECO:0000313" key="12">
    <source>
        <dbReference type="Proteomes" id="UP001334084"/>
    </source>
</evidence>
<feature type="binding site" evidence="8">
    <location>
        <position position="157"/>
    </location>
    <ligand>
        <name>Zn(2+)</name>
        <dbReference type="ChEBI" id="CHEBI:29105"/>
        <label>1</label>
    </ligand>
</feature>
<feature type="site" description="Histone H3K4me3 binding" evidence="7">
    <location>
        <position position="140"/>
    </location>
</feature>
<dbReference type="SUPFAM" id="SSF57903">
    <property type="entry name" value="FYVE/PHD zinc finger"/>
    <property type="match status" value="1"/>
</dbReference>
<feature type="binding site" evidence="8">
    <location>
        <position position="154"/>
    </location>
    <ligand>
        <name>Zn(2+)</name>
        <dbReference type="ChEBI" id="CHEBI:29105"/>
        <label>1</label>
    </ligand>
</feature>